<evidence type="ECO:0000313" key="3">
    <source>
        <dbReference type="Proteomes" id="UP000019116"/>
    </source>
</evidence>
<dbReference type="Gramene" id="TraesLAC1A03G00002920.1">
    <property type="protein sequence ID" value="TraesLAC1A03G00002920.1.CDS1"/>
    <property type="gene ID" value="TraesLAC1A03G00002920"/>
</dbReference>
<sequence>MASSLKVAAALAMAVCVVLVLNMGQPVEATECKDCLADCVEVCVNYSDTACSGICTAKPPACQSCKYASFLTCGGTCYSACAHFC</sequence>
<dbReference type="Gramene" id="TraesLAC1A03G00002910.1">
    <property type="protein sequence ID" value="TraesLAC1A03G00002910.1.CDS1"/>
    <property type="gene ID" value="TraesLAC1A03G00002910"/>
</dbReference>
<dbReference type="Gramene" id="TraesCSU02G186700.1">
    <property type="protein sequence ID" value="TraesCSU02G186700.1.cds1"/>
    <property type="gene ID" value="TraesCSU02G186700"/>
</dbReference>
<dbReference type="Gramene" id="TraesMAC1A03G00003030.1">
    <property type="protein sequence ID" value="TraesMAC1A03G00003030.1"/>
    <property type="gene ID" value="TraesMAC1A03G00003030"/>
</dbReference>
<dbReference type="Gramene" id="TraesJAG1A03G00002240.1">
    <property type="protein sequence ID" value="TraesJAG1A03G00002240.1.CDS1"/>
    <property type="gene ID" value="TraesJAG1A03G00002240"/>
</dbReference>
<dbReference type="Gramene" id="TraesCSU03G0268700.1">
    <property type="protein sequence ID" value="TraesCSU03G0268700.1.CDS1"/>
    <property type="gene ID" value="TraesCSU03G0268700"/>
</dbReference>
<dbReference type="Gramene" id="TraesCSU02G161500.1">
    <property type="protein sequence ID" value="TraesCSU02G161500.1.cds1"/>
    <property type="gene ID" value="TraesCSU02G161500"/>
</dbReference>
<evidence type="ECO:0000256" key="1">
    <source>
        <dbReference type="SAM" id="SignalP"/>
    </source>
</evidence>
<keyword evidence="1" id="KW-0732">Signal</keyword>
<dbReference type="Gramene" id="TraesJAG1A03G00002260.1">
    <property type="protein sequence ID" value="TraesJAG1A03G00002260.1.CDS1"/>
    <property type="gene ID" value="TraesJAG1A03G00002260"/>
</dbReference>
<protein>
    <submittedName>
        <fullName evidence="2">Uncharacterized protein</fullName>
    </submittedName>
</protein>
<dbReference type="Gramene" id="TraesJUL1A03G00005820.1">
    <property type="protein sequence ID" value="TraesJUL1A03G00005820.1.CDS1"/>
    <property type="gene ID" value="TraesJUL1A03G00005820"/>
</dbReference>
<dbReference type="EnsemblPlants" id="TraesCSU02G186700.1">
    <property type="protein sequence ID" value="TraesCSU02G186700.1.cds1"/>
    <property type="gene ID" value="TraesCSU02G186700"/>
</dbReference>
<dbReference type="Gramene" id="TraesMAC1A03G00003010.1">
    <property type="protein sequence ID" value="TraesMAC1A03G00003010.1.CDS1"/>
    <property type="gene ID" value="TraesMAC1A03G00003010"/>
</dbReference>
<reference evidence="2" key="1">
    <citation type="submission" date="2018-08" db="EMBL/GenBank/DDBJ databases">
        <authorList>
            <person name="Rossello M."/>
        </authorList>
    </citation>
    <scope>NUCLEOTIDE SEQUENCE [LARGE SCALE GENOMIC DNA]</scope>
    <source>
        <strain evidence="2">cv. Chinese Spring</strain>
    </source>
</reference>
<reference evidence="2" key="2">
    <citation type="submission" date="2018-10" db="UniProtKB">
        <authorList>
            <consortium name="EnsemblPlants"/>
        </authorList>
    </citation>
    <scope>IDENTIFICATION</scope>
</reference>
<evidence type="ECO:0000313" key="2">
    <source>
        <dbReference type="EnsemblPlants" id="TraesCSU02G186700.1.cds1"/>
    </source>
</evidence>
<dbReference type="Gramene" id="TraesMAC1A03G00003000.1">
    <property type="protein sequence ID" value="TraesMAC1A03G00003000.1.CDS1"/>
    <property type="gene ID" value="TraesMAC1A03G00003000"/>
</dbReference>
<proteinExistence type="predicted"/>
<dbReference type="AlphaFoldDB" id="A0A1D6RDW4"/>
<dbReference type="Gramene" id="TraesLAC1A03G00002900.1">
    <property type="protein sequence ID" value="TraesLAC1A03G00002900.1.CDS1"/>
    <property type="gene ID" value="TraesLAC1A03G00002900"/>
</dbReference>
<dbReference type="Gramene" id="TraesMAC1A03G00003020.1">
    <property type="protein sequence ID" value="TraesMAC1A03G00003020.1.CDS1"/>
    <property type="gene ID" value="TraesMAC1A03G00003020"/>
</dbReference>
<dbReference type="Gramene" id="TraesCSU03G0187000.1">
    <property type="protein sequence ID" value="TraesCSU03G0187000.1.CDS1"/>
    <property type="gene ID" value="TraesCSU03G0187000"/>
</dbReference>
<dbReference type="Gramene" id="TraesJUL1A03G00005800.1">
    <property type="protein sequence ID" value="TraesJUL1A03G00005800.1.CDS1"/>
    <property type="gene ID" value="TraesJUL1A03G00005800"/>
</dbReference>
<dbReference type="OMA" id="CLADCVH"/>
<organism evidence="2">
    <name type="scientific">Triticum aestivum</name>
    <name type="common">Wheat</name>
    <dbReference type="NCBI Taxonomy" id="4565"/>
    <lineage>
        <taxon>Eukaryota</taxon>
        <taxon>Viridiplantae</taxon>
        <taxon>Streptophyta</taxon>
        <taxon>Embryophyta</taxon>
        <taxon>Tracheophyta</taxon>
        <taxon>Spermatophyta</taxon>
        <taxon>Magnoliopsida</taxon>
        <taxon>Liliopsida</taxon>
        <taxon>Poales</taxon>
        <taxon>Poaceae</taxon>
        <taxon>BOP clade</taxon>
        <taxon>Pooideae</taxon>
        <taxon>Triticodae</taxon>
        <taxon>Triticeae</taxon>
        <taxon>Triticinae</taxon>
        <taxon>Triticum</taxon>
    </lineage>
</organism>
<dbReference type="EnsemblPlants" id="TraesCSU02G161500.1">
    <property type="protein sequence ID" value="TraesCSU02G161500.1.cds1"/>
    <property type="gene ID" value="TraesCSU02G161500"/>
</dbReference>
<dbReference type="Gramene" id="TraesJAG1A03G00002230.1">
    <property type="protein sequence ID" value="TraesJAG1A03G00002230.1.CDS1"/>
    <property type="gene ID" value="TraesJAG1A03G00002230"/>
</dbReference>
<feature type="chain" id="PRO_5043144182" evidence="1">
    <location>
        <begin position="30"/>
        <end position="85"/>
    </location>
</feature>
<keyword evidence="3" id="KW-1185">Reference proteome</keyword>
<feature type="signal peptide" evidence="1">
    <location>
        <begin position="1"/>
        <end position="29"/>
    </location>
</feature>
<dbReference type="Proteomes" id="UP000019116">
    <property type="component" value="Chromosome Un"/>
</dbReference>
<dbReference type="Gramene" id="TraesWEE_scaffold_870585_01G000100.1">
    <property type="protein sequence ID" value="TraesWEE_scaffold_870585_01G000100.1"/>
    <property type="gene ID" value="TraesWEE_scaffold_870585_01G000100"/>
</dbReference>
<accession>A0A1D6RDW4</accession>
<name>A0A1D6RDW4_WHEAT</name>